<evidence type="ECO:0000313" key="1">
    <source>
        <dbReference type="EMBL" id="WMV54583.1"/>
    </source>
</evidence>
<protein>
    <submittedName>
        <fullName evidence="1">Uncharacterized protein</fullName>
    </submittedName>
</protein>
<accession>A0AAF0V0K5</accession>
<dbReference type="Proteomes" id="UP001234989">
    <property type="component" value="Chromosome 11"/>
</dbReference>
<evidence type="ECO:0000313" key="2">
    <source>
        <dbReference type="Proteomes" id="UP001234989"/>
    </source>
</evidence>
<gene>
    <name evidence="1" type="ORF">MTR67_047968</name>
</gene>
<reference evidence="1" key="1">
    <citation type="submission" date="2023-08" db="EMBL/GenBank/DDBJ databases">
        <title>A de novo genome assembly of Solanum verrucosum Schlechtendal, a Mexican diploid species geographically isolated from the other diploid A-genome species in potato relatives.</title>
        <authorList>
            <person name="Hosaka K."/>
        </authorList>
    </citation>
    <scope>NUCLEOTIDE SEQUENCE</scope>
    <source>
        <tissue evidence="1">Young leaves</tissue>
    </source>
</reference>
<organism evidence="1 2">
    <name type="scientific">Solanum verrucosum</name>
    <dbReference type="NCBI Taxonomy" id="315347"/>
    <lineage>
        <taxon>Eukaryota</taxon>
        <taxon>Viridiplantae</taxon>
        <taxon>Streptophyta</taxon>
        <taxon>Embryophyta</taxon>
        <taxon>Tracheophyta</taxon>
        <taxon>Spermatophyta</taxon>
        <taxon>Magnoliopsida</taxon>
        <taxon>eudicotyledons</taxon>
        <taxon>Gunneridae</taxon>
        <taxon>Pentapetalae</taxon>
        <taxon>asterids</taxon>
        <taxon>lamiids</taxon>
        <taxon>Solanales</taxon>
        <taxon>Solanaceae</taxon>
        <taxon>Solanoideae</taxon>
        <taxon>Solaneae</taxon>
        <taxon>Solanum</taxon>
    </lineage>
</organism>
<sequence>MKKCQLKLLIVTFKGLEIKKSLQ</sequence>
<name>A0AAF0V0K5_SOLVR</name>
<dbReference type="AlphaFoldDB" id="A0AAF0V0K5"/>
<proteinExistence type="predicted"/>
<keyword evidence="2" id="KW-1185">Reference proteome</keyword>
<dbReference type="EMBL" id="CP133622">
    <property type="protein sequence ID" value="WMV54583.1"/>
    <property type="molecule type" value="Genomic_DNA"/>
</dbReference>